<dbReference type="Pfam" id="PF09982">
    <property type="entry name" value="LpxR"/>
    <property type="match status" value="1"/>
</dbReference>
<dbReference type="InterPro" id="IPR018707">
    <property type="entry name" value="LpxR"/>
</dbReference>
<evidence type="ECO:0000313" key="2">
    <source>
        <dbReference type="Proteomes" id="UP001269819"/>
    </source>
</evidence>
<sequence>MGVAGVRQEGGESVAIKAAITALWHGGIWLLLAASTGAIAAGQDGDTSVWALSMDNDLFGPDQDDRDFTAGMALTYTGHRGRRFWGPLDDGLGWLDRTGPLASYLPEEARNVPSIELGIYGFTPDLITTSRVVLNDRPYASLLYLAAGRIYWDPRSGDAWTSSLTLGLLGLDLFEAGQRQTHRILSNFRAEGWDNQVSDGGEPTFRYHLGYHDLHGRNQGRGRWKTTYYLSLGYLTEAGMALSYRNGLISSPDHRFNPELTAYGERLNESSLGVASGDESYLWAGVALKARAYNVFLEGQFRDSRHTIDRSRVRSTLMEAWVGYTLSVARDWRLSYVLRAQSSEVEGGKADRVMLWGGLVFSHTLR</sequence>
<keyword evidence="2" id="KW-1185">Reference proteome</keyword>
<dbReference type="EMBL" id="JAWIIJ010000010">
    <property type="protein sequence ID" value="MDV2080017.1"/>
    <property type="molecule type" value="Genomic_DNA"/>
</dbReference>
<name>A0ABU3W0E7_9GAMM</name>
<dbReference type="Gene3D" id="2.40.128.140">
    <property type="entry name" value="Outer membrane protein"/>
    <property type="match status" value="1"/>
</dbReference>
<evidence type="ECO:0000313" key="1">
    <source>
        <dbReference type="EMBL" id="MDV2080017.1"/>
    </source>
</evidence>
<comment type="caution">
    <text evidence="1">The sequence shown here is derived from an EMBL/GenBank/DDBJ whole genome shotgun (WGS) entry which is preliminary data.</text>
</comment>
<dbReference type="InterPro" id="IPR037107">
    <property type="entry name" value="Put_OMP_sf"/>
</dbReference>
<proteinExistence type="predicted"/>
<dbReference type="RefSeq" id="WP_316974479.1">
    <property type="nucleotide sequence ID" value="NZ_JAWIIJ010000010.1"/>
</dbReference>
<gene>
    <name evidence="1" type="ORF">RYS15_15130</name>
</gene>
<accession>A0ABU3W0E7</accession>
<organism evidence="1 2">
    <name type="scientific">Marinobacter xestospongiae</name>
    <dbReference type="NCBI Taxonomy" id="994319"/>
    <lineage>
        <taxon>Bacteria</taxon>
        <taxon>Pseudomonadati</taxon>
        <taxon>Pseudomonadota</taxon>
        <taxon>Gammaproteobacteria</taxon>
        <taxon>Pseudomonadales</taxon>
        <taxon>Marinobacteraceae</taxon>
        <taxon>Marinobacter</taxon>
    </lineage>
</organism>
<protein>
    <submittedName>
        <fullName evidence="1">DUF2219 family protein</fullName>
    </submittedName>
</protein>
<dbReference type="Proteomes" id="UP001269819">
    <property type="component" value="Unassembled WGS sequence"/>
</dbReference>
<reference evidence="1 2" key="1">
    <citation type="submission" date="2023-10" db="EMBL/GenBank/DDBJ databases">
        <title>Characteristics and mechanism of a salt-tolerant marine origin heterotrophic nitrifying- aerobic denitrifying bacteria Marinobacter xestospongiae HN1.</title>
        <authorList>
            <person name="Qi R."/>
        </authorList>
    </citation>
    <scope>NUCLEOTIDE SEQUENCE [LARGE SCALE GENOMIC DNA]</scope>
    <source>
        <strain evidence="1 2">HN1</strain>
    </source>
</reference>